<accession>A0A9D1KWA7</accession>
<feature type="transmembrane region" description="Helical" evidence="1">
    <location>
        <begin position="153"/>
        <end position="172"/>
    </location>
</feature>
<keyword evidence="1" id="KW-0812">Transmembrane</keyword>
<feature type="transmembrane region" description="Helical" evidence="1">
    <location>
        <begin position="6"/>
        <end position="23"/>
    </location>
</feature>
<gene>
    <name evidence="2" type="ORF">IAB63_02855</name>
</gene>
<reference evidence="2" key="1">
    <citation type="submission" date="2020-10" db="EMBL/GenBank/DDBJ databases">
        <authorList>
            <person name="Gilroy R."/>
        </authorList>
    </citation>
    <scope>NUCLEOTIDE SEQUENCE</scope>
    <source>
        <strain evidence="2">CHK187-14744</strain>
    </source>
</reference>
<feature type="transmembrane region" description="Helical" evidence="1">
    <location>
        <begin position="184"/>
        <end position="201"/>
    </location>
</feature>
<evidence type="ECO:0000313" key="2">
    <source>
        <dbReference type="EMBL" id="HIU02177.1"/>
    </source>
</evidence>
<proteinExistence type="predicted"/>
<evidence type="ECO:0000313" key="3">
    <source>
        <dbReference type="Proteomes" id="UP000824164"/>
    </source>
</evidence>
<reference evidence="2" key="2">
    <citation type="journal article" date="2021" name="PeerJ">
        <title>Extensive microbial diversity within the chicken gut microbiome revealed by metagenomics and culture.</title>
        <authorList>
            <person name="Gilroy R."/>
            <person name="Ravi A."/>
            <person name="Getino M."/>
            <person name="Pursley I."/>
            <person name="Horton D.L."/>
            <person name="Alikhan N.F."/>
            <person name="Baker D."/>
            <person name="Gharbi K."/>
            <person name="Hall N."/>
            <person name="Watson M."/>
            <person name="Adriaenssens E.M."/>
            <person name="Foster-Nyarko E."/>
            <person name="Jarju S."/>
            <person name="Secka A."/>
            <person name="Antonio M."/>
            <person name="Oren A."/>
            <person name="Chaudhuri R.R."/>
            <person name="La Ragione R."/>
            <person name="Hildebrand F."/>
            <person name="Pallen M.J."/>
        </authorList>
    </citation>
    <scope>NUCLEOTIDE SEQUENCE</scope>
    <source>
        <strain evidence="2">CHK187-14744</strain>
    </source>
</reference>
<keyword evidence="1" id="KW-1133">Transmembrane helix</keyword>
<protein>
    <submittedName>
        <fullName evidence="2">Uncharacterized protein</fullName>
    </submittedName>
</protein>
<name>A0A9D1KWA7_9FIRM</name>
<dbReference type="AlphaFoldDB" id="A0A9D1KWA7"/>
<dbReference type="Proteomes" id="UP000824164">
    <property type="component" value="Unassembled WGS sequence"/>
</dbReference>
<comment type="caution">
    <text evidence="2">The sequence shown here is derived from an EMBL/GenBank/DDBJ whole genome shotgun (WGS) entry which is preliminary data.</text>
</comment>
<feature type="transmembrane region" description="Helical" evidence="1">
    <location>
        <begin position="70"/>
        <end position="89"/>
    </location>
</feature>
<organism evidence="2 3">
    <name type="scientific">Candidatus Onthocola gallistercoris</name>
    <dbReference type="NCBI Taxonomy" id="2840876"/>
    <lineage>
        <taxon>Bacteria</taxon>
        <taxon>Bacillati</taxon>
        <taxon>Bacillota</taxon>
        <taxon>Bacilli</taxon>
        <taxon>Candidatus Onthocola</taxon>
    </lineage>
</organism>
<sequence length="204" mass="21757">MGDMVLLVLAFGWDIFETGLAAGAKKRWVFWRTGLAMGGIWCGICAACWCVGRLAALFVPEAALDSAGPVSLLLLAVLVLAKPALVKLARKREKKGNSRETGDILKDNLKTPEEKAAGLLAADPSAQMAGKAFFIPAAFTGLTAGWLRLPAEGMLIAAFMGSLLLLYGGQIAGRRFPAGRELSFWWLPPALLLFLAFTYLVCAG</sequence>
<keyword evidence="1" id="KW-0472">Membrane</keyword>
<feature type="transmembrane region" description="Helical" evidence="1">
    <location>
        <begin position="35"/>
        <end position="58"/>
    </location>
</feature>
<dbReference type="EMBL" id="DVLT01000019">
    <property type="protein sequence ID" value="HIU02177.1"/>
    <property type="molecule type" value="Genomic_DNA"/>
</dbReference>
<evidence type="ECO:0000256" key="1">
    <source>
        <dbReference type="SAM" id="Phobius"/>
    </source>
</evidence>